<reference evidence="3 4" key="1">
    <citation type="submission" date="2024-01" db="EMBL/GenBank/DDBJ databases">
        <title>The complete chloroplast genome sequence of Lithospermum erythrorhizon: insights into the phylogenetic relationship among Boraginaceae species and the maternal lineages of purple gromwells.</title>
        <authorList>
            <person name="Okada T."/>
            <person name="Watanabe K."/>
        </authorList>
    </citation>
    <scope>NUCLEOTIDE SEQUENCE [LARGE SCALE GENOMIC DNA]</scope>
</reference>
<protein>
    <recommendedName>
        <fullName evidence="5">Pentatricopeptide repeat-containing protein</fullName>
    </recommendedName>
</protein>
<keyword evidence="1" id="KW-0677">Repeat</keyword>
<evidence type="ECO:0000256" key="1">
    <source>
        <dbReference type="ARBA" id="ARBA00022737"/>
    </source>
</evidence>
<dbReference type="AlphaFoldDB" id="A0AAV3Q283"/>
<dbReference type="NCBIfam" id="TIGR00756">
    <property type="entry name" value="PPR"/>
    <property type="match status" value="1"/>
</dbReference>
<dbReference type="InterPro" id="IPR002885">
    <property type="entry name" value="PPR_rpt"/>
</dbReference>
<dbReference type="GO" id="GO:0009451">
    <property type="term" value="P:RNA modification"/>
    <property type="evidence" value="ECO:0007669"/>
    <property type="project" value="InterPro"/>
</dbReference>
<keyword evidence="4" id="KW-1185">Reference proteome</keyword>
<gene>
    <name evidence="3" type="ORF">LIER_43370</name>
</gene>
<organism evidence="3 4">
    <name type="scientific">Lithospermum erythrorhizon</name>
    <name type="common">Purple gromwell</name>
    <name type="synonym">Lithospermum officinale var. erythrorhizon</name>
    <dbReference type="NCBI Taxonomy" id="34254"/>
    <lineage>
        <taxon>Eukaryota</taxon>
        <taxon>Viridiplantae</taxon>
        <taxon>Streptophyta</taxon>
        <taxon>Embryophyta</taxon>
        <taxon>Tracheophyta</taxon>
        <taxon>Spermatophyta</taxon>
        <taxon>Magnoliopsida</taxon>
        <taxon>eudicotyledons</taxon>
        <taxon>Gunneridae</taxon>
        <taxon>Pentapetalae</taxon>
        <taxon>asterids</taxon>
        <taxon>lamiids</taxon>
        <taxon>Boraginales</taxon>
        <taxon>Boraginaceae</taxon>
        <taxon>Boraginoideae</taxon>
        <taxon>Lithospermeae</taxon>
        <taxon>Lithospermum</taxon>
    </lineage>
</organism>
<dbReference type="PROSITE" id="PS51375">
    <property type="entry name" value="PPR"/>
    <property type="match status" value="1"/>
</dbReference>
<proteinExistence type="predicted"/>
<dbReference type="Proteomes" id="UP001454036">
    <property type="component" value="Unassembled WGS sequence"/>
</dbReference>
<dbReference type="EMBL" id="BAABME010034621">
    <property type="protein sequence ID" value="GAA0156573.1"/>
    <property type="molecule type" value="Genomic_DNA"/>
</dbReference>
<dbReference type="Pfam" id="PF01535">
    <property type="entry name" value="PPR"/>
    <property type="match status" value="2"/>
</dbReference>
<evidence type="ECO:0008006" key="5">
    <source>
        <dbReference type="Google" id="ProtNLM"/>
    </source>
</evidence>
<dbReference type="InterPro" id="IPR011990">
    <property type="entry name" value="TPR-like_helical_dom_sf"/>
</dbReference>
<feature type="repeat" description="PPR" evidence="2">
    <location>
        <begin position="64"/>
        <end position="95"/>
    </location>
</feature>
<dbReference type="PANTHER" id="PTHR47926">
    <property type="entry name" value="PENTATRICOPEPTIDE REPEAT-CONTAINING PROTEIN"/>
    <property type="match status" value="1"/>
</dbReference>
<evidence type="ECO:0000256" key="2">
    <source>
        <dbReference type="PROSITE-ProRule" id="PRU00708"/>
    </source>
</evidence>
<sequence>MSPLRSIFRCSVSSLYEVAATHCHLIKSALIFDVYLGNRILNSYIKCKDMVAAVELFEEMPNKDTVTWNTVIAGYVNSGTLESAWGCVVCMKKMG</sequence>
<evidence type="ECO:0000313" key="4">
    <source>
        <dbReference type="Proteomes" id="UP001454036"/>
    </source>
</evidence>
<dbReference type="InterPro" id="IPR046960">
    <property type="entry name" value="PPR_At4g14850-like_plant"/>
</dbReference>
<accession>A0AAV3Q283</accession>
<dbReference type="PANTHER" id="PTHR47926:SF359">
    <property type="entry name" value="PENTACOTRIPEPTIDE-REPEAT REGION OF PRORP DOMAIN-CONTAINING PROTEIN"/>
    <property type="match status" value="1"/>
</dbReference>
<comment type="caution">
    <text evidence="3">The sequence shown here is derived from an EMBL/GenBank/DDBJ whole genome shotgun (WGS) entry which is preliminary data.</text>
</comment>
<name>A0AAV3Q283_LITER</name>
<dbReference type="Gene3D" id="1.25.40.10">
    <property type="entry name" value="Tetratricopeptide repeat domain"/>
    <property type="match status" value="1"/>
</dbReference>
<dbReference type="GO" id="GO:0003723">
    <property type="term" value="F:RNA binding"/>
    <property type="evidence" value="ECO:0007669"/>
    <property type="project" value="InterPro"/>
</dbReference>
<evidence type="ECO:0000313" key="3">
    <source>
        <dbReference type="EMBL" id="GAA0156573.1"/>
    </source>
</evidence>